<proteinExistence type="predicted"/>
<evidence type="ECO:0000313" key="2">
    <source>
        <dbReference type="Proteomes" id="UP001151760"/>
    </source>
</evidence>
<sequence>MGDENPIRTLGDYSKPSHEGYRNTIKLPIGNNVVPIRSDTIRRTIDQSAGGRLRDRNAKESWVLLEDLALYDNKSWNDLRDFAKPVKSIALPQDVPSTSDRRLIELENQVQCLMEAYLALTQPTQVNKITTLCKICSGPHDTQYCMDDSEQAYVDYASSCTNKMVGKRFTPKQGPMNFNDAANTWKEKPNFNWARSQTFTDPQNGSISVHSSSYQMKLEKALLDFDSDQEKRLSHLRTQLGQQQNDMIGKINLLWKTISEKLNDVSTPENAGNSMAYKSIAAISHFEREELRKKGIKSPLKLFSLKYLSPVSIKELNKNPSAPKRVH</sequence>
<name>A0ABQ5G799_9ASTR</name>
<evidence type="ECO:0000313" key="1">
    <source>
        <dbReference type="EMBL" id="GJT71264.1"/>
    </source>
</evidence>
<gene>
    <name evidence="1" type="ORF">Tco_1030550</name>
</gene>
<dbReference type="Proteomes" id="UP001151760">
    <property type="component" value="Unassembled WGS sequence"/>
</dbReference>
<comment type="caution">
    <text evidence="1">The sequence shown here is derived from an EMBL/GenBank/DDBJ whole genome shotgun (WGS) entry which is preliminary data.</text>
</comment>
<protein>
    <recommendedName>
        <fullName evidence="3">MAK10-like protein</fullName>
    </recommendedName>
</protein>
<accession>A0ABQ5G799</accession>
<reference evidence="1" key="2">
    <citation type="submission" date="2022-01" db="EMBL/GenBank/DDBJ databases">
        <authorList>
            <person name="Yamashiro T."/>
            <person name="Shiraishi A."/>
            <person name="Satake H."/>
            <person name="Nakayama K."/>
        </authorList>
    </citation>
    <scope>NUCLEOTIDE SEQUENCE</scope>
</reference>
<evidence type="ECO:0008006" key="3">
    <source>
        <dbReference type="Google" id="ProtNLM"/>
    </source>
</evidence>
<keyword evidence="2" id="KW-1185">Reference proteome</keyword>
<dbReference type="EMBL" id="BQNB010018153">
    <property type="protein sequence ID" value="GJT71264.1"/>
    <property type="molecule type" value="Genomic_DNA"/>
</dbReference>
<organism evidence="1 2">
    <name type="scientific">Tanacetum coccineum</name>
    <dbReference type="NCBI Taxonomy" id="301880"/>
    <lineage>
        <taxon>Eukaryota</taxon>
        <taxon>Viridiplantae</taxon>
        <taxon>Streptophyta</taxon>
        <taxon>Embryophyta</taxon>
        <taxon>Tracheophyta</taxon>
        <taxon>Spermatophyta</taxon>
        <taxon>Magnoliopsida</taxon>
        <taxon>eudicotyledons</taxon>
        <taxon>Gunneridae</taxon>
        <taxon>Pentapetalae</taxon>
        <taxon>asterids</taxon>
        <taxon>campanulids</taxon>
        <taxon>Asterales</taxon>
        <taxon>Asteraceae</taxon>
        <taxon>Asteroideae</taxon>
        <taxon>Anthemideae</taxon>
        <taxon>Anthemidinae</taxon>
        <taxon>Tanacetum</taxon>
    </lineage>
</organism>
<reference evidence="1" key="1">
    <citation type="journal article" date="2022" name="Int. J. Mol. Sci.">
        <title>Draft Genome of Tanacetum Coccineum: Genomic Comparison of Closely Related Tanacetum-Family Plants.</title>
        <authorList>
            <person name="Yamashiro T."/>
            <person name="Shiraishi A."/>
            <person name="Nakayama K."/>
            <person name="Satake H."/>
        </authorList>
    </citation>
    <scope>NUCLEOTIDE SEQUENCE</scope>
</reference>